<name>A0AAD7GZX4_9AGAR</name>
<organism evidence="1 2">
    <name type="scientific">Mycena metata</name>
    <dbReference type="NCBI Taxonomy" id="1033252"/>
    <lineage>
        <taxon>Eukaryota</taxon>
        <taxon>Fungi</taxon>
        <taxon>Dikarya</taxon>
        <taxon>Basidiomycota</taxon>
        <taxon>Agaricomycotina</taxon>
        <taxon>Agaricomycetes</taxon>
        <taxon>Agaricomycetidae</taxon>
        <taxon>Agaricales</taxon>
        <taxon>Marasmiineae</taxon>
        <taxon>Mycenaceae</taxon>
        <taxon>Mycena</taxon>
    </lineage>
</organism>
<dbReference type="EMBL" id="JARKIB010000428">
    <property type="protein sequence ID" value="KAJ7709085.1"/>
    <property type="molecule type" value="Genomic_DNA"/>
</dbReference>
<sequence>MYPDGGSADLEGISRNRPVIVAKTNSVTALSGPVGTVLIDAYLDRHRIVRRRQHLPTRPLNAHTRRQVEIIAALQDAAPAVDSGKSAGPRRSAKTTRVVHVHGNMRTYSARGLRWGGSSWASGSAGGGASAPRYVKSYRKRLDLGVGVHPSTSSLAFSYSSGATHSGSSPSAYNLSAPSTTCLSSEDVGRVRSLGFGSNAGDASANQGGIGTKLKFEFTENARAVERRKFEVHVSRGAGRRRGRAGGTGLWRSLKIIKMIEMIVNWVLMGPVGTEIWKMAKMITFSALHGTGAMQSISATMPLQ</sequence>
<dbReference type="AlphaFoldDB" id="A0AAD7GZX4"/>
<gene>
    <name evidence="1" type="ORF">B0H16DRAFT_1481185</name>
</gene>
<evidence type="ECO:0000313" key="1">
    <source>
        <dbReference type="EMBL" id="KAJ7709085.1"/>
    </source>
</evidence>
<keyword evidence="2" id="KW-1185">Reference proteome</keyword>
<evidence type="ECO:0000313" key="2">
    <source>
        <dbReference type="Proteomes" id="UP001215598"/>
    </source>
</evidence>
<accession>A0AAD7GZX4</accession>
<proteinExistence type="predicted"/>
<reference evidence="1" key="1">
    <citation type="submission" date="2023-03" db="EMBL/GenBank/DDBJ databases">
        <title>Massive genome expansion in bonnet fungi (Mycena s.s.) driven by repeated elements and novel gene families across ecological guilds.</title>
        <authorList>
            <consortium name="Lawrence Berkeley National Laboratory"/>
            <person name="Harder C.B."/>
            <person name="Miyauchi S."/>
            <person name="Viragh M."/>
            <person name="Kuo A."/>
            <person name="Thoen E."/>
            <person name="Andreopoulos B."/>
            <person name="Lu D."/>
            <person name="Skrede I."/>
            <person name="Drula E."/>
            <person name="Henrissat B."/>
            <person name="Morin E."/>
            <person name="Kohler A."/>
            <person name="Barry K."/>
            <person name="LaButti K."/>
            <person name="Morin E."/>
            <person name="Salamov A."/>
            <person name="Lipzen A."/>
            <person name="Mereny Z."/>
            <person name="Hegedus B."/>
            <person name="Baldrian P."/>
            <person name="Stursova M."/>
            <person name="Weitz H."/>
            <person name="Taylor A."/>
            <person name="Grigoriev I.V."/>
            <person name="Nagy L.G."/>
            <person name="Martin F."/>
            <person name="Kauserud H."/>
        </authorList>
    </citation>
    <scope>NUCLEOTIDE SEQUENCE</scope>
    <source>
        <strain evidence="1">CBHHK182m</strain>
    </source>
</reference>
<dbReference type="Proteomes" id="UP001215598">
    <property type="component" value="Unassembled WGS sequence"/>
</dbReference>
<comment type="caution">
    <text evidence="1">The sequence shown here is derived from an EMBL/GenBank/DDBJ whole genome shotgun (WGS) entry which is preliminary data.</text>
</comment>
<protein>
    <submittedName>
        <fullName evidence="1">Uncharacterized protein</fullName>
    </submittedName>
</protein>